<dbReference type="Proteomes" id="UP000294682">
    <property type="component" value="Unassembled WGS sequence"/>
</dbReference>
<keyword evidence="3" id="KW-1185">Reference proteome</keyword>
<evidence type="ECO:0000313" key="2">
    <source>
        <dbReference type="EMBL" id="TCL45212.1"/>
    </source>
</evidence>
<feature type="transmembrane region" description="Helical" evidence="1">
    <location>
        <begin position="87"/>
        <end position="116"/>
    </location>
</feature>
<dbReference type="NCBIfam" id="TIGR02839">
    <property type="entry name" value="spore_V_AE"/>
    <property type="match status" value="1"/>
</dbReference>
<evidence type="ECO:0000256" key="1">
    <source>
        <dbReference type="SAM" id="Phobius"/>
    </source>
</evidence>
<feature type="transmembrane region" description="Helical" evidence="1">
    <location>
        <begin position="58"/>
        <end position="75"/>
    </location>
</feature>
<keyword evidence="1" id="KW-1133">Transmembrane helix</keyword>
<dbReference type="InterPro" id="IPR005562">
    <property type="entry name" value="SpoVA"/>
</dbReference>
<accession>A0A9X8UM13</accession>
<keyword evidence="1" id="KW-0472">Membrane</keyword>
<organism evidence="2 3">
    <name type="scientific">Harryflintia acetispora</name>
    <dbReference type="NCBI Taxonomy" id="1849041"/>
    <lineage>
        <taxon>Bacteria</taxon>
        <taxon>Bacillati</taxon>
        <taxon>Bacillota</taxon>
        <taxon>Clostridia</taxon>
        <taxon>Eubacteriales</taxon>
        <taxon>Oscillospiraceae</taxon>
        <taxon>Harryflintia</taxon>
    </lineage>
</organism>
<dbReference type="Pfam" id="PF03862">
    <property type="entry name" value="SpoVAC_SpoVAEB"/>
    <property type="match status" value="1"/>
</dbReference>
<feature type="transmembrane region" description="Helical" evidence="1">
    <location>
        <begin position="31"/>
        <end position="51"/>
    </location>
</feature>
<dbReference type="PANTHER" id="PTHR38450">
    <property type="entry name" value="STAGE V SPORULATION PROTEIN AC-RELATED"/>
    <property type="match status" value="1"/>
</dbReference>
<sequence>MEIFLEYLKTFLVGGAICAVGQVLIDYTKLTPARILVIFVVAGVVLGGLGLYQPLIDFAGAGATVPLTGFGALIAKGTMAAVRTDGLIGAISGGICAAGAGIGAAIIFGLIVALIFKPGDKM</sequence>
<dbReference type="EMBL" id="SLUK01000001">
    <property type="protein sequence ID" value="TCL45212.1"/>
    <property type="molecule type" value="Genomic_DNA"/>
</dbReference>
<proteinExistence type="predicted"/>
<dbReference type="AlphaFoldDB" id="A0A9X8UM13"/>
<protein>
    <submittedName>
        <fullName evidence="2">Stage V sporulation protein AE</fullName>
    </submittedName>
</protein>
<dbReference type="PANTHER" id="PTHR38450:SF2">
    <property type="entry name" value="STAGE V SPORULATION PROTEIN AEB"/>
    <property type="match status" value="1"/>
</dbReference>
<feature type="transmembrane region" description="Helical" evidence="1">
    <location>
        <begin position="7"/>
        <end position="25"/>
    </location>
</feature>
<keyword evidence="1" id="KW-0812">Transmembrane</keyword>
<evidence type="ECO:0000313" key="3">
    <source>
        <dbReference type="Proteomes" id="UP000294682"/>
    </source>
</evidence>
<dbReference type="InterPro" id="IPR014204">
    <property type="entry name" value="Spore_V_AE"/>
</dbReference>
<reference evidence="2 3" key="1">
    <citation type="submission" date="2019-03" db="EMBL/GenBank/DDBJ databases">
        <title>Genomic Encyclopedia of Type Strains, Phase IV (KMG-IV): sequencing the most valuable type-strain genomes for metagenomic binning, comparative biology and taxonomic classification.</title>
        <authorList>
            <person name="Goeker M."/>
        </authorList>
    </citation>
    <scope>NUCLEOTIDE SEQUENCE [LARGE SCALE GENOMIC DNA]</scope>
    <source>
        <strain evidence="2 3">DSM 100433</strain>
    </source>
</reference>
<gene>
    <name evidence="2" type="ORF">EDD78_101193</name>
</gene>
<comment type="caution">
    <text evidence="2">The sequence shown here is derived from an EMBL/GenBank/DDBJ whole genome shotgun (WGS) entry which is preliminary data.</text>
</comment>
<name>A0A9X8UM13_9FIRM</name>